<evidence type="ECO:0000313" key="4">
    <source>
        <dbReference type="Proteomes" id="UP000037460"/>
    </source>
</evidence>
<organism evidence="3 4">
    <name type="scientific">Chrysochromulina tobinii</name>
    <dbReference type="NCBI Taxonomy" id="1460289"/>
    <lineage>
        <taxon>Eukaryota</taxon>
        <taxon>Haptista</taxon>
        <taxon>Haptophyta</taxon>
        <taxon>Prymnesiophyceae</taxon>
        <taxon>Prymnesiales</taxon>
        <taxon>Chrysochromulinaceae</taxon>
        <taxon>Chrysochromulina</taxon>
    </lineage>
</organism>
<dbReference type="Gene3D" id="1.25.10.10">
    <property type="entry name" value="Leucine-rich Repeat Variant"/>
    <property type="match status" value="2"/>
</dbReference>
<evidence type="ECO:0008006" key="5">
    <source>
        <dbReference type="Google" id="ProtNLM"/>
    </source>
</evidence>
<gene>
    <name evidence="3" type="ORF">Ctob_004769</name>
</gene>
<reference evidence="4" key="1">
    <citation type="journal article" date="2015" name="PLoS Genet.">
        <title>Genome Sequence and Transcriptome Analyses of Chrysochromulina tobin: Metabolic Tools for Enhanced Algal Fitness in the Prominent Order Prymnesiales (Haptophyceae).</title>
        <authorList>
            <person name="Hovde B.T."/>
            <person name="Deodato C.R."/>
            <person name="Hunsperger H.M."/>
            <person name="Ryken S.A."/>
            <person name="Yost W."/>
            <person name="Jha R.K."/>
            <person name="Patterson J."/>
            <person name="Monnat R.J. Jr."/>
            <person name="Barlow S.B."/>
            <person name="Starkenburg S.R."/>
            <person name="Cattolico R.A."/>
        </authorList>
    </citation>
    <scope>NUCLEOTIDE SEQUENCE</scope>
    <source>
        <strain evidence="4">CCMP291</strain>
    </source>
</reference>
<protein>
    <recommendedName>
        <fullName evidence="5">Armadillo repeat-containing protein 8</fullName>
    </recommendedName>
</protein>
<evidence type="ECO:0000256" key="1">
    <source>
        <dbReference type="SAM" id="Coils"/>
    </source>
</evidence>
<proteinExistence type="predicted"/>
<feature type="region of interest" description="Disordered" evidence="2">
    <location>
        <begin position="440"/>
        <end position="470"/>
    </location>
</feature>
<evidence type="ECO:0000256" key="2">
    <source>
        <dbReference type="SAM" id="MobiDB-lite"/>
    </source>
</evidence>
<feature type="coiled-coil region" evidence="1">
    <location>
        <begin position="381"/>
        <end position="408"/>
    </location>
</feature>
<dbReference type="SUPFAM" id="SSF48371">
    <property type="entry name" value="ARM repeat"/>
    <property type="match status" value="1"/>
</dbReference>
<keyword evidence="1" id="KW-0175">Coiled coil</keyword>
<sequence length="470" mass="50444">MKLRFPMFIRGIEGLCRNRKLAMLMVRVGFGPDLLRVASDLSGGAGLIAAGVRSAAVNALISMSQNPEARVQLKNEGALVLATDLLRSELHELRRSGGTLACNLCLHPDNRLDALRSPLLEQMIISASTPKPGEDADLALALASLVADVQLVRSLSSPAMCNALLALLRHGSREGCRHAAWASSNLASSRPVAPSMLQPEFLDVLLCLCEDNTASAAALLGGRRTDKQCKRDAKKTLCWLAPLALRELQSGLAVRRRLVKLIVRCAESTDPEIQSSGLLVLGVWSETLALHDELVKHGMLLPLTLAISAPTRHAEHSPVAHLRGARALACLTVHQHYHRNLSEDGVVAPLLQLLCSCNQMVRVYAGRAVLNLSRNDDEHSEAALEATMAELRAREAVLEETMDEELAEEMAGGVQLAEEMAGDVQLAEPEAPGDVQLAEPEAEEMAGDVQLAEPEAPAEPVAEVDADAEP</sequence>
<comment type="caution">
    <text evidence="3">The sequence shown here is derived from an EMBL/GenBank/DDBJ whole genome shotgun (WGS) entry which is preliminary data.</text>
</comment>
<accession>A0A0M0J720</accession>
<dbReference type="InterPro" id="IPR016024">
    <property type="entry name" value="ARM-type_fold"/>
</dbReference>
<name>A0A0M0J720_9EUKA</name>
<dbReference type="Proteomes" id="UP000037460">
    <property type="component" value="Unassembled WGS sequence"/>
</dbReference>
<dbReference type="AlphaFoldDB" id="A0A0M0J720"/>
<dbReference type="EMBL" id="JWZX01003295">
    <property type="protein sequence ID" value="KOO22260.1"/>
    <property type="molecule type" value="Genomic_DNA"/>
</dbReference>
<evidence type="ECO:0000313" key="3">
    <source>
        <dbReference type="EMBL" id="KOO22260.1"/>
    </source>
</evidence>
<keyword evidence="4" id="KW-1185">Reference proteome</keyword>
<dbReference type="InterPro" id="IPR011989">
    <property type="entry name" value="ARM-like"/>
</dbReference>
<feature type="compositionally biased region" description="Low complexity" evidence="2">
    <location>
        <begin position="452"/>
        <end position="461"/>
    </location>
</feature>